<protein>
    <submittedName>
        <fullName evidence="2">O-antigen ligase</fullName>
    </submittedName>
</protein>
<evidence type="ECO:0000313" key="2">
    <source>
        <dbReference type="EMBL" id="MDB1838487.1"/>
    </source>
</evidence>
<proteinExistence type="predicted"/>
<feature type="transmembrane region" description="Helical" evidence="1">
    <location>
        <begin position="165"/>
        <end position="186"/>
    </location>
</feature>
<feature type="transmembrane region" description="Helical" evidence="1">
    <location>
        <begin position="418"/>
        <end position="437"/>
    </location>
</feature>
<comment type="caution">
    <text evidence="2">The sequence shown here is derived from an EMBL/GenBank/DDBJ whole genome shotgun (WGS) entry which is preliminary data.</text>
</comment>
<dbReference type="Proteomes" id="UP001212741">
    <property type="component" value="Unassembled WGS sequence"/>
</dbReference>
<organism evidence="2 3">
    <name type="scientific">Collinsella aerofaciens</name>
    <dbReference type="NCBI Taxonomy" id="74426"/>
    <lineage>
        <taxon>Bacteria</taxon>
        <taxon>Bacillati</taxon>
        <taxon>Actinomycetota</taxon>
        <taxon>Coriobacteriia</taxon>
        <taxon>Coriobacteriales</taxon>
        <taxon>Coriobacteriaceae</taxon>
        <taxon>Collinsella</taxon>
    </lineage>
</organism>
<evidence type="ECO:0000313" key="3">
    <source>
        <dbReference type="Proteomes" id="UP001212741"/>
    </source>
</evidence>
<gene>
    <name evidence="2" type="ORF">PMW86_02605</name>
</gene>
<feature type="transmembrane region" description="Helical" evidence="1">
    <location>
        <begin position="391"/>
        <end position="412"/>
    </location>
</feature>
<dbReference type="EMBL" id="JAQLEC010000006">
    <property type="protein sequence ID" value="MDB1838487.1"/>
    <property type="molecule type" value="Genomic_DNA"/>
</dbReference>
<dbReference type="GO" id="GO:0016874">
    <property type="term" value="F:ligase activity"/>
    <property type="evidence" value="ECO:0007669"/>
    <property type="project" value="UniProtKB-KW"/>
</dbReference>
<feature type="transmembrane region" description="Helical" evidence="1">
    <location>
        <begin position="198"/>
        <end position="214"/>
    </location>
</feature>
<name>A0AAW6AMB2_9ACTN</name>
<feature type="transmembrane region" description="Helical" evidence="1">
    <location>
        <begin position="359"/>
        <end position="379"/>
    </location>
</feature>
<feature type="transmembrane region" description="Helical" evidence="1">
    <location>
        <begin position="220"/>
        <end position="241"/>
    </location>
</feature>
<accession>A0AAW6AMB2</accession>
<keyword evidence="1" id="KW-0812">Transmembrane</keyword>
<feature type="transmembrane region" description="Helical" evidence="1">
    <location>
        <begin position="101"/>
        <end position="125"/>
    </location>
</feature>
<evidence type="ECO:0000256" key="1">
    <source>
        <dbReference type="SAM" id="Phobius"/>
    </source>
</evidence>
<dbReference type="NCBIfam" id="TIGR04370">
    <property type="entry name" value="glyco_rpt_poly"/>
    <property type="match status" value="1"/>
</dbReference>
<keyword evidence="1" id="KW-1133">Transmembrane helix</keyword>
<dbReference type="AlphaFoldDB" id="A0AAW6AMB2"/>
<keyword evidence="2" id="KW-0436">Ligase</keyword>
<reference evidence="2" key="1">
    <citation type="submission" date="2023-01" db="EMBL/GenBank/DDBJ databases">
        <title>Human gut microbiome strain richness.</title>
        <authorList>
            <person name="Chen-Liaw A."/>
        </authorList>
    </citation>
    <scope>NUCLEOTIDE SEQUENCE</scope>
    <source>
        <strain evidence="2">D54st1_D6_D54t1_190329</strain>
    </source>
</reference>
<sequence>MLVLSLMTLYFLLLLAISQELSKSDWMNPASICNASFFICSLAELYNCLVFGTEVSLHGGLLICFFVTVFDVASLFFLLYFRQMKVQRSKLNASVESTTLVRIQVPTSLVLLAVVLGVVTAVLFLKDVRSAVSGPVAGDWNSLMNSYRTASAYSGDDPSVGLSSLSNICFKLLTIFSFVYLIIGFNNIICDGFSIKDALMLLPAAFYAICQLLNGVRLGAIVFVCSCVCCIWILLSINSGWTIRITLGKFIKIVFALVFACFLFWVASWFVGREVTLGPLDYICSYIGYSFVLFDKFPLNPGVASKYFGSETFVALYSSFGRNFGFTNLVSSGNHEFRSWGSIDLGNVYTVFRLWYHDFGFGGTALFSLLTGLFYSNLYEHARMLHGGSPLSISMISYTYLSSGIFSMPLVGKLTSSLFTPTTWFLAISSLFLSEWIKRYQKRQPPMN</sequence>
<keyword evidence="1" id="KW-0472">Membrane</keyword>
<dbReference type="RefSeq" id="WP_271756041.1">
    <property type="nucleotide sequence ID" value="NZ_JAQLEC010000006.1"/>
</dbReference>
<feature type="transmembrane region" description="Helical" evidence="1">
    <location>
        <begin position="253"/>
        <end position="272"/>
    </location>
</feature>
<feature type="transmembrane region" description="Helical" evidence="1">
    <location>
        <begin position="59"/>
        <end position="81"/>
    </location>
</feature>